<keyword evidence="2" id="KW-1185">Reference proteome</keyword>
<feature type="non-terminal residue" evidence="1">
    <location>
        <position position="78"/>
    </location>
</feature>
<dbReference type="Gene3D" id="3.40.50.150">
    <property type="entry name" value="Vaccinia Virus protein VP39"/>
    <property type="match status" value="1"/>
</dbReference>
<feature type="non-terminal residue" evidence="1">
    <location>
        <position position="1"/>
    </location>
</feature>
<reference evidence="1 2" key="1">
    <citation type="journal article" date="2018" name="Genomics">
        <title>Molecular footprints of inshore aquatic adaptation in Indo-Pacific humpback dolphin (Sousa chinensis).</title>
        <authorList>
            <person name="Ming Y."/>
            <person name="Jian J."/>
            <person name="Yu F."/>
            <person name="Yu X."/>
            <person name="Wang J."/>
            <person name="Liu W."/>
        </authorList>
    </citation>
    <scope>NUCLEOTIDE SEQUENCE [LARGE SCALE GENOMIC DNA]</scope>
    <source>
        <strain evidence="1">MY-2018</strain>
        <tissue evidence="1">Skin</tissue>
    </source>
</reference>
<sequence length="78" mass="8918">ISKKFLPGMAYGYYYPKMILPVQDGLNFMKQNQKTFDVITNSSKIYGPRAFLKFLLTSSLSTLHPDGIFCCQDECQLL</sequence>
<evidence type="ECO:0000313" key="1">
    <source>
        <dbReference type="EMBL" id="TEA39016.1"/>
    </source>
</evidence>
<dbReference type="SUPFAM" id="SSF53335">
    <property type="entry name" value="S-adenosyl-L-methionine-dependent methyltransferases"/>
    <property type="match status" value="1"/>
</dbReference>
<dbReference type="InterPro" id="IPR001045">
    <property type="entry name" value="Spermi_synthase"/>
</dbReference>
<dbReference type="GO" id="GO:0005829">
    <property type="term" value="C:cytosol"/>
    <property type="evidence" value="ECO:0007669"/>
    <property type="project" value="TreeGrafter"/>
</dbReference>
<organism evidence="1 2">
    <name type="scientific">Sousa chinensis</name>
    <name type="common">Indo-pacific humpbacked dolphin</name>
    <name type="synonym">Steno chinensis</name>
    <dbReference type="NCBI Taxonomy" id="103600"/>
    <lineage>
        <taxon>Eukaryota</taxon>
        <taxon>Metazoa</taxon>
        <taxon>Chordata</taxon>
        <taxon>Craniata</taxon>
        <taxon>Vertebrata</taxon>
        <taxon>Euteleostomi</taxon>
        <taxon>Mammalia</taxon>
        <taxon>Eutheria</taxon>
        <taxon>Laurasiatheria</taxon>
        <taxon>Artiodactyla</taxon>
        <taxon>Whippomorpha</taxon>
        <taxon>Cetacea</taxon>
        <taxon>Odontoceti</taxon>
        <taxon>Delphinidae</taxon>
        <taxon>Sousa</taxon>
    </lineage>
</organism>
<evidence type="ECO:0000313" key="2">
    <source>
        <dbReference type="Proteomes" id="UP000295264"/>
    </source>
</evidence>
<dbReference type="EMBL" id="QWLN02004554">
    <property type="protein sequence ID" value="TEA39016.1"/>
    <property type="molecule type" value="Genomic_DNA"/>
</dbReference>
<dbReference type="Proteomes" id="UP000295264">
    <property type="component" value="Unassembled WGS sequence"/>
</dbReference>
<name>A0A484GV18_SOUCH</name>
<dbReference type="AlphaFoldDB" id="A0A484GV18"/>
<proteinExistence type="predicted"/>
<dbReference type="InterPro" id="IPR029063">
    <property type="entry name" value="SAM-dependent_MTases_sf"/>
</dbReference>
<protein>
    <recommendedName>
        <fullName evidence="3">PABS domain-containing protein</fullName>
    </recommendedName>
</protein>
<evidence type="ECO:0008006" key="3">
    <source>
        <dbReference type="Google" id="ProtNLM"/>
    </source>
</evidence>
<dbReference type="GO" id="GO:0004766">
    <property type="term" value="F:spermidine synthase activity"/>
    <property type="evidence" value="ECO:0007669"/>
    <property type="project" value="TreeGrafter"/>
</dbReference>
<comment type="caution">
    <text evidence="1">The sequence shown here is derived from an EMBL/GenBank/DDBJ whole genome shotgun (WGS) entry which is preliminary data.</text>
</comment>
<dbReference type="PANTHER" id="PTHR11558">
    <property type="entry name" value="SPERMIDINE/SPERMINE SYNTHASE"/>
    <property type="match status" value="1"/>
</dbReference>
<accession>A0A484GV18</accession>
<dbReference type="GO" id="GO:0008295">
    <property type="term" value="P:spermidine biosynthetic process"/>
    <property type="evidence" value="ECO:0007669"/>
    <property type="project" value="TreeGrafter"/>
</dbReference>
<dbReference type="PANTHER" id="PTHR11558:SF11">
    <property type="entry name" value="SPERMIDINE SYNTHASE"/>
    <property type="match status" value="1"/>
</dbReference>
<gene>
    <name evidence="1" type="ORF">DBR06_SOUSAS1710111</name>
</gene>
<dbReference type="Pfam" id="PF01564">
    <property type="entry name" value="Spermine_synth"/>
    <property type="match status" value="1"/>
</dbReference>